<accession>A0A269PCT9</accession>
<name>A0A269PCT9_9CORY</name>
<organism evidence="4 5">
    <name type="scientific">Corynebacterium hadale</name>
    <dbReference type="NCBI Taxonomy" id="2026255"/>
    <lineage>
        <taxon>Bacteria</taxon>
        <taxon>Bacillati</taxon>
        <taxon>Actinomycetota</taxon>
        <taxon>Actinomycetes</taxon>
        <taxon>Mycobacteriales</taxon>
        <taxon>Corynebacteriaceae</taxon>
        <taxon>Corynebacterium</taxon>
    </lineage>
</organism>
<comment type="caution">
    <text evidence="4">The sequence shown here is derived from an EMBL/GenBank/DDBJ whole genome shotgun (WGS) entry which is preliminary data.</text>
</comment>
<dbReference type="EMBL" id="NQMQ01000014">
    <property type="protein sequence ID" value="PAJ69471.1"/>
    <property type="molecule type" value="Genomic_DNA"/>
</dbReference>
<evidence type="ECO:0000259" key="3">
    <source>
        <dbReference type="Pfam" id="PF04024"/>
    </source>
</evidence>
<evidence type="ECO:0000313" key="4">
    <source>
        <dbReference type="EMBL" id="PAJ69471.1"/>
    </source>
</evidence>
<reference evidence="4 5" key="1">
    <citation type="submission" date="2017-08" db="EMBL/GenBank/DDBJ databases">
        <authorList>
            <person name="de Groot N.N."/>
        </authorList>
    </citation>
    <scope>NUCLEOTIDE SEQUENCE [LARGE SCALE GENOMIC DNA]</scope>
    <source>
        <strain evidence="4 5">NBT06-6</strain>
    </source>
</reference>
<gene>
    <name evidence="4" type="ORF">CIG21_07810</name>
</gene>
<sequence length="400" mass="42825">MVAPPLTGDNEGMETTQTFTKMWETRPPRIPKDQGGNAVLAGVAEGFGARYNIDPVIIRIAFVVLTLCFGGGLFLYFLCWINMGRFGVPFSPWSALATGRGNIARESKTGKKERTLAIWLLIGMFVFFPSLSYASDGTTIYSAAITFALFGLGWYLLYQRVPEPPAGLLVPQQGRTLHDAHPSGPYTAPDNTDAGGSTTWRADSAEAPENPYAQSATANLTTPPDFPHPATPPSWDPLGAAPELWHLPDPNSEADASDDDTPPKGSKRSWWIAIAVVVGVLVLGVISAVVESGNAGNMFGGSNITTTTETEVNDVSETMGDVNVDYRDLPSLDQERTATLHTNIGNVDVVLPKDVPVEVHCSTNLGSTDCPTDTVNPDAPGKTLRINATTNIGNVTVREH</sequence>
<keyword evidence="2" id="KW-0812">Transmembrane</keyword>
<keyword evidence="2" id="KW-1133">Transmembrane helix</keyword>
<feature type="region of interest" description="Disordered" evidence="1">
    <location>
        <begin position="169"/>
        <end position="203"/>
    </location>
</feature>
<evidence type="ECO:0000313" key="5">
    <source>
        <dbReference type="Proteomes" id="UP000215771"/>
    </source>
</evidence>
<evidence type="ECO:0000256" key="1">
    <source>
        <dbReference type="SAM" id="MobiDB-lite"/>
    </source>
</evidence>
<feature type="domain" description="Phage shock protein PspC N-terminal" evidence="3">
    <location>
        <begin position="37"/>
        <end position="83"/>
    </location>
</feature>
<proteinExistence type="predicted"/>
<dbReference type="InterPro" id="IPR007168">
    <property type="entry name" value="Phageshock_PspC_N"/>
</dbReference>
<dbReference type="Proteomes" id="UP000215771">
    <property type="component" value="Unassembled WGS sequence"/>
</dbReference>
<feature type="transmembrane region" description="Helical" evidence="2">
    <location>
        <begin position="270"/>
        <end position="290"/>
    </location>
</feature>
<feature type="transmembrane region" description="Helical" evidence="2">
    <location>
        <begin position="116"/>
        <end position="134"/>
    </location>
</feature>
<protein>
    <recommendedName>
        <fullName evidence="3">Phage shock protein PspC N-terminal domain-containing protein</fullName>
    </recommendedName>
</protein>
<evidence type="ECO:0000256" key="2">
    <source>
        <dbReference type="SAM" id="Phobius"/>
    </source>
</evidence>
<dbReference type="Pfam" id="PF04024">
    <property type="entry name" value="PspC"/>
    <property type="match status" value="1"/>
</dbReference>
<feature type="region of interest" description="Disordered" evidence="1">
    <location>
        <begin position="215"/>
        <end position="266"/>
    </location>
</feature>
<dbReference type="AlphaFoldDB" id="A0A269PCT9"/>
<feature type="compositionally biased region" description="Pro residues" evidence="1">
    <location>
        <begin position="224"/>
        <end position="235"/>
    </location>
</feature>
<keyword evidence="2" id="KW-0472">Membrane</keyword>
<feature type="transmembrane region" description="Helical" evidence="2">
    <location>
        <begin position="56"/>
        <end position="81"/>
    </location>
</feature>
<feature type="transmembrane region" description="Helical" evidence="2">
    <location>
        <begin position="140"/>
        <end position="158"/>
    </location>
</feature>